<proteinExistence type="predicted"/>
<accession>A0A419R6K2</accession>
<sequence>MFSDGGQRKYLTSSELDAFLEAAEKRPLQIRAFCLMLYHSGCRISEALALTAEQIDFDQKVVVVQSLKKRKKTHFRSIPIPDNYLEILKILVSDIPAPNDRLWPWARMTAYRYVRSVMLAAGVVGEQASPKGLRHGFAIRAIQQKVPLPLVQRWLGHADLKTTAIYTHAVGPEEREIAARMWPGPQTTIHRSKVTHPESRNMLLNSNENNFQKGAEWVGCSCPTSVSEPVPPCPVVQERTCRELRGDLQQTSENNKEEIRQLAKEVSAATQGTSTVSKIFNCQRLHNWLKCIAVISLKSLILSTQYA</sequence>
<gene>
    <name evidence="4" type="ORF">D6858_00270</name>
</gene>
<keyword evidence="5" id="KW-1185">Reference proteome</keyword>
<dbReference type="PANTHER" id="PTHR30349">
    <property type="entry name" value="PHAGE INTEGRASE-RELATED"/>
    <property type="match status" value="1"/>
</dbReference>
<evidence type="ECO:0000313" key="4">
    <source>
        <dbReference type="EMBL" id="RJX71320.1"/>
    </source>
</evidence>
<feature type="domain" description="Tyr recombinase" evidence="3">
    <location>
        <begin position="6"/>
        <end position="179"/>
    </location>
</feature>
<evidence type="ECO:0000256" key="1">
    <source>
        <dbReference type="ARBA" id="ARBA00022908"/>
    </source>
</evidence>
<name>A0A419R6K2_9SPHN</name>
<dbReference type="InterPro" id="IPR011010">
    <property type="entry name" value="DNA_brk_join_enz"/>
</dbReference>
<dbReference type="Gene3D" id="1.10.443.10">
    <property type="entry name" value="Intergrase catalytic core"/>
    <property type="match status" value="1"/>
</dbReference>
<evidence type="ECO:0000259" key="3">
    <source>
        <dbReference type="PROSITE" id="PS51898"/>
    </source>
</evidence>
<dbReference type="GO" id="GO:0003677">
    <property type="term" value="F:DNA binding"/>
    <property type="evidence" value="ECO:0007669"/>
    <property type="project" value="InterPro"/>
</dbReference>
<protein>
    <recommendedName>
        <fullName evidence="3">Tyr recombinase domain-containing protein</fullName>
    </recommendedName>
</protein>
<dbReference type="GO" id="GO:0006310">
    <property type="term" value="P:DNA recombination"/>
    <property type="evidence" value="ECO:0007669"/>
    <property type="project" value="UniProtKB-KW"/>
</dbReference>
<dbReference type="Proteomes" id="UP000284322">
    <property type="component" value="Unassembled WGS sequence"/>
</dbReference>
<evidence type="ECO:0000313" key="5">
    <source>
        <dbReference type="Proteomes" id="UP000284322"/>
    </source>
</evidence>
<keyword evidence="1" id="KW-0229">DNA integration</keyword>
<dbReference type="InterPro" id="IPR013762">
    <property type="entry name" value="Integrase-like_cat_sf"/>
</dbReference>
<dbReference type="InterPro" id="IPR050090">
    <property type="entry name" value="Tyrosine_recombinase_XerCD"/>
</dbReference>
<dbReference type="OrthoDB" id="9801717at2"/>
<dbReference type="EMBL" id="RAHJ01000003">
    <property type="protein sequence ID" value="RJX71320.1"/>
    <property type="molecule type" value="Genomic_DNA"/>
</dbReference>
<reference evidence="4 5" key="1">
    <citation type="submission" date="2018-09" db="EMBL/GenBank/DDBJ databases">
        <title>Altererythrobacter sp.Ery1 and Ery12, the genome sequencing of novel strains in genus Alterythrobacter.</title>
        <authorList>
            <person name="Cheng H."/>
            <person name="Wu Y.-H."/>
            <person name="Fang C."/>
            <person name="Xu X.-W."/>
        </authorList>
    </citation>
    <scope>NUCLEOTIDE SEQUENCE [LARGE SCALE GENOMIC DNA]</scope>
    <source>
        <strain evidence="4 5">Ery12</strain>
    </source>
</reference>
<dbReference type="Pfam" id="PF00589">
    <property type="entry name" value="Phage_integrase"/>
    <property type="match status" value="1"/>
</dbReference>
<organism evidence="4 5">
    <name type="scientific">Tsuneonella suprasediminis</name>
    <dbReference type="NCBI Taxonomy" id="2306996"/>
    <lineage>
        <taxon>Bacteria</taxon>
        <taxon>Pseudomonadati</taxon>
        <taxon>Pseudomonadota</taxon>
        <taxon>Alphaproteobacteria</taxon>
        <taxon>Sphingomonadales</taxon>
        <taxon>Erythrobacteraceae</taxon>
        <taxon>Tsuneonella</taxon>
    </lineage>
</organism>
<dbReference type="PANTHER" id="PTHR30349:SF64">
    <property type="entry name" value="PROPHAGE INTEGRASE INTD-RELATED"/>
    <property type="match status" value="1"/>
</dbReference>
<dbReference type="SUPFAM" id="SSF56349">
    <property type="entry name" value="DNA breaking-rejoining enzymes"/>
    <property type="match status" value="1"/>
</dbReference>
<evidence type="ECO:0000256" key="2">
    <source>
        <dbReference type="ARBA" id="ARBA00023172"/>
    </source>
</evidence>
<dbReference type="AlphaFoldDB" id="A0A419R6K2"/>
<keyword evidence="2" id="KW-0233">DNA recombination</keyword>
<comment type="caution">
    <text evidence="4">The sequence shown here is derived from an EMBL/GenBank/DDBJ whole genome shotgun (WGS) entry which is preliminary data.</text>
</comment>
<dbReference type="InterPro" id="IPR002104">
    <property type="entry name" value="Integrase_catalytic"/>
</dbReference>
<dbReference type="CDD" id="cd00397">
    <property type="entry name" value="DNA_BRE_C"/>
    <property type="match status" value="1"/>
</dbReference>
<dbReference type="GO" id="GO:0015074">
    <property type="term" value="P:DNA integration"/>
    <property type="evidence" value="ECO:0007669"/>
    <property type="project" value="UniProtKB-KW"/>
</dbReference>
<dbReference type="PROSITE" id="PS51898">
    <property type="entry name" value="TYR_RECOMBINASE"/>
    <property type="match status" value="1"/>
</dbReference>